<dbReference type="EMBL" id="UYYF01004510">
    <property type="protein sequence ID" value="VDN04924.1"/>
    <property type="molecule type" value="Genomic_DNA"/>
</dbReference>
<dbReference type="PANTHER" id="PTHR46149">
    <property type="entry name" value="MIP08469P"/>
    <property type="match status" value="1"/>
</dbReference>
<dbReference type="PRINTS" id="PR00449">
    <property type="entry name" value="RASTRNSFRMNG"/>
</dbReference>
<dbReference type="AlphaFoldDB" id="A0A0N5D3G6"/>
<evidence type="ECO:0000313" key="9">
    <source>
        <dbReference type="WBParaSite" id="TCLT_0000747701-mRNA-1"/>
    </source>
</evidence>
<evidence type="ECO:0000256" key="1">
    <source>
        <dbReference type="ARBA" id="ARBA00004193"/>
    </source>
</evidence>
<dbReference type="InterPro" id="IPR027417">
    <property type="entry name" value="P-loop_NTPase"/>
</dbReference>
<evidence type="ECO:0000313" key="7">
    <source>
        <dbReference type="EMBL" id="VDN04924.1"/>
    </source>
</evidence>
<keyword evidence="8" id="KW-1185">Reference proteome</keyword>
<evidence type="ECO:0000256" key="3">
    <source>
        <dbReference type="ARBA" id="ARBA00022481"/>
    </source>
</evidence>
<keyword evidence="4" id="KW-0547">Nucleotide-binding</keyword>
<organism evidence="9">
    <name type="scientific">Thelazia callipaeda</name>
    <name type="common">Oriental eyeworm</name>
    <name type="synonym">Parasitic nematode</name>
    <dbReference type="NCBI Taxonomy" id="103827"/>
    <lineage>
        <taxon>Eukaryota</taxon>
        <taxon>Metazoa</taxon>
        <taxon>Ecdysozoa</taxon>
        <taxon>Nematoda</taxon>
        <taxon>Chromadorea</taxon>
        <taxon>Rhabditida</taxon>
        <taxon>Spirurina</taxon>
        <taxon>Spiruromorpha</taxon>
        <taxon>Thelazioidea</taxon>
        <taxon>Thelaziidae</taxon>
        <taxon>Thelazia</taxon>
    </lineage>
</organism>
<keyword evidence="6" id="KW-0449">Lipoprotein</keyword>
<reference evidence="9" key="1">
    <citation type="submission" date="2017-02" db="UniProtKB">
        <authorList>
            <consortium name="WormBaseParasite"/>
        </authorList>
    </citation>
    <scope>IDENTIFICATION</scope>
</reference>
<protein>
    <submittedName>
        <fullName evidence="9">Ras family protein</fullName>
    </submittedName>
</protein>
<evidence type="ECO:0000256" key="4">
    <source>
        <dbReference type="ARBA" id="ARBA00023134"/>
    </source>
</evidence>
<keyword evidence="4" id="KW-0342">GTP-binding</keyword>
<evidence type="ECO:0000256" key="5">
    <source>
        <dbReference type="ARBA" id="ARBA00023136"/>
    </source>
</evidence>
<dbReference type="GO" id="GO:0007165">
    <property type="term" value="P:signal transduction"/>
    <property type="evidence" value="ECO:0007669"/>
    <property type="project" value="TreeGrafter"/>
</dbReference>
<dbReference type="GO" id="GO:0031681">
    <property type="term" value="F:G-protein beta-subunit binding"/>
    <property type="evidence" value="ECO:0007669"/>
    <property type="project" value="TreeGrafter"/>
</dbReference>
<dbReference type="GO" id="GO:0005525">
    <property type="term" value="F:GTP binding"/>
    <property type="evidence" value="ECO:0007669"/>
    <property type="project" value="UniProtKB-KW"/>
</dbReference>
<accession>A0A0N5D3G6</accession>
<keyword evidence="5" id="KW-0472">Membrane</keyword>
<name>A0A0N5D3G6_THECL</name>
<evidence type="ECO:0000256" key="2">
    <source>
        <dbReference type="ARBA" id="ARBA00022475"/>
    </source>
</evidence>
<proteinExistence type="predicted"/>
<evidence type="ECO:0000313" key="8">
    <source>
        <dbReference type="Proteomes" id="UP000276776"/>
    </source>
</evidence>
<dbReference type="InterPro" id="IPR001806">
    <property type="entry name" value="Small_GTPase"/>
</dbReference>
<dbReference type="OrthoDB" id="265044at2759"/>
<dbReference type="InterPro" id="IPR052236">
    <property type="entry name" value="Small_GTPase_RasD"/>
</dbReference>
<dbReference type="STRING" id="103827.A0A0N5D3G6"/>
<dbReference type="GO" id="GO:0003924">
    <property type="term" value="F:GTPase activity"/>
    <property type="evidence" value="ECO:0007669"/>
    <property type="project" value="InterPro"/>
</dbReference>
<dbReference type="GO" id="GO:0005886">
    <property type="term" value="C:plasma membrane"/>
    <property type="evidence" value="ECO:0007669"/>
    <property type="project" value="UniProtKB-SubCell"/>
</dbReference>
<dbReference type="Gene3D" id="3.40.50.300">
    <property type="entry name" value="P-loop containing nucleotide triphosphate hydrolases"/>
    <property type="match status" value="1"/>
</dbReference>
<keyword evidence="2" id="KW-1003">Cell membrane</keyword>
<keyword evidence="3" id="KW-0488">Methylation</keyword>
<dbReference type="Pfam" id="PF00071">
    <property type="entry name" value="Ras"/>
    <property type="match status" value="1"/>
</dbReference>
<comment type="subcellular location">
    <subcellularLocation>
        <location evidence="1">Cell membrane</location>
        <topology evidence="1">Lipid-anchor</topology>
    </subcellularLocation>
</comment>
<dbReference type="SMART" id="SM00173">
    <property type="entry name" value="RAS"/>
    <property type="match status" value="1"/>
</dbReference>
<dbReference type="SUPFAM" id="SSF52540">
    <property type="entry name" value="P-loop containing nucleoside triphosphate hydrolases"/>
    <property type="match status" value="1"/>
</dbReference>
<dbReference type="PANTHER" id="PTHR46149:SF3">
    <property type="entry name" value="MIP08469P"/>
    <property type="match status" value="1"/>
</dbReference>
<dbReference type="Proteomes" id="UP000276776">
    <property type="component" value="Unassembled WGS sequence"/>
</dbReference>
<gene>
    <name evidence="7" type="ORF">TCLT_LOCUS7466</name>
</gene>
<dbReference type="WBParaSite" id="TCLT_0000747701-mRNA-1">
    <property type="protein sequence ID" value="TCLT_0000747701-mRNA-1"/>
    <property type="gene ID" value="TCLT_0000747701"/>
</dbReference>
<reference evidence="7 8" key="2">
    <citation type="submission" date="2018-11" db="EMBL/GenBank/DDBJ databases">
        <authorList>
            <consortium name="Pathogen Informatics"/>
        </authorList>
    </citation>
    <scope>NUCLEOTIDE SEQUENCE [LARGE SCALE GENOMIC DNA]</scope>
</reference>
<sequence length="258" mass="28868">MTVFRQERSKLAKSVRYYGCTIGKSLPFLCFVRGSRIPEHTSDYRVAVFGAGGVGKSSIVLRFIKGTFNENYVPTIEDTYRQICYTLRSRFVLVESMSTIKGDAFERLLENYRLNICFDGVRYTNLLRIEFVEVVAISSQVTTYGIILVLHFISDLSLLASSAALSAYTSILLADFAEFTSSATTSRNLSTSSAINFTISSTNSSGERLSPWRIPRSIYFSIAFQCNRPPGGDASHKPVDPRRHVKLFNALNQAFVIN</sequence>
<evidence type="ECO:0000256" key="6">
    <source>
        <dbReference type="ARBA" id="ARBA00023288"/>
    </source>
</evidence>